<protein>
    <submittedName>
        <fullName evidence="1">Uncharacterized protein</fullName>
    </submittedName>
</protein>
<organism evidence="1">
    <name type="scientific">marine sediment metagenome</name>
    <dbReference type="NCBI Taxonomy" id="412755"/>
    <lineage>
        <taxon>unclassified sequences</taxon>
        <taxon>metagenomes</taxon>
        <taxon>ecological metagenomes</taxon>
    </lineage>
</organism>
<feature type="non-terminal residue" evidence="1">
    <location>
        <position position="82"/>
    </location>
</feature>
<comment type="caution">
    <text evidence="1">The sequence shown here is derived from an EMBL/GenBank/DDBJ whole genome shotgun (WGS) entry which is preliminary data.</text>
</comment>
<evidence type="ECO:0000313" key="1">
    <source>
        <dbReference type="EMBL" id="GAG28201.1"/>
    </source>
</evidence>
<accession>X0XTJ5</accession>
<proteinExistence type="predicted"/>
<sequence>MDKLLKDLLYILYSIKINPAELIKEYRRTGDDIRAAVRYFLKNGSRQQTLKQLTIDGCGTGKENTGIYGGPDWIIEAIGKHC</sequence>
<name>X0XTJ5_9ZZZZ</name>
<dbReference type="AlphaFoldDB" id="X0XTJ5"/>
<dbReference type="EMBL" id="BARS01031232">
    <property type="protein sequence ID" value="GAG28201.1"/>
    <property type="molecule type" value="Genomic_DNA"/>
</dbReference>
<gene>
    <name evidence="1" type="ORF">S01H1_48625</name>
</gene>
<reference evidence="1" key="1">
    <citation type="journal article" date="2014" name="Front. Microbiol.">
        <title>High frequency of phylogenetically diverse reductive dehalogenase-homologous genes in deep subseafloor sedimentary metagenomes.</title>
        <authorList>
            <person name="Kawai M."/>
            <person name="Futagami T."/>
            <person name="Toyoda A."/>
            <person name="Takaki Y."/>
            <person name="Nishi S."/>
            <person name="Hori S."/>
            <person name="Arai W."/>
            <person name="Tsubouchi T."/>
            <person name="Morono Y."/>
            <person name="Uchiyama I."/>
            <person name="Ito T."/>
            <person name="Fujiyama A."/>
            <person name="Inagaki F."/>
            <person name="Takami H."/>
        </authorList>
    </citation>
    <scope>NUCLEOTIDE SEQUENCE</scope>
    <source>
        <strain evidence="1">Expedition CK06-06</strain>
    </source>
</reference>